<dbReference type="GO" id="GO:0016757">
    <property type="term" value="F:glycosyltransferase activity"/>
    <property type="evidence" value="ECO:0007669"/>
    <property type="project" value="UniProtKB-KW"/>
</dbReference>
<reference evidence="16 17" key="2">
    <citation type="submission" date="2025-04" db="UniProtKB">
        <authorList>
            <consortium name="RefSeq"/>
        </authorList>
    </citation>
    <scope>IDENTIFICATION</scope>
    <source>
        <tissue evidence="16 17">Leaf</tissue>
    </source>
</reference>
<comment type="subcellular location">
    <subcellularLocation>
        <location evidence="1">Membrane</location>
        <topology evidence="1">Single-pass type II membrane protein</topology>
    </subcellularLocation>
</comment>
<dbReference type="InterPro" id="IPR024709">
    <property type="entry name" value="FucosylTrfase_pln"/>
</dbReference>
<keyword evidence="6" id="KW-0812">Transmembrane</keyword>
<dbReference type="RefSeq" id="XP_020104354.1">
    <property type="nucleotide sequence ID" value="XM_020248765.1"/>
</dbReference>
<evidence type="ECO:0000313" key="16">
    <source>
        <dbReference type="RefSeq" id="XP_020104352.1"/>
    </source>
</evidence>
<evidence type="ECO:0000256" key="2">
    <source>
        <dbReference type="ARBA" id="ARBA00004881"/>
    </source>
</evidence>
<keyword evidence="15" id="KW-1185">Reference proteome</keyword>
<evidence type="ECO:0000313" key="15">
    <source>
        <dbReference type="Proteomes" id="UP000515123"/>
    </source>
</evidence>
<dbReference type="AlphaFoldDB" id="A0A6P5G973"/>
<evidence type="ECO:0000313" key="17">
    <source>
        <dbReference type="RefSeq" id="XP_020104354.1"/>
    </source>
</evidence>
<keyword evidence="4" id="KW-0328">Glycosyltransferase</keyword>
<organism evidence="16">
    <name type="scientific">Ananas comosus</name>
    <name type="common">Pineapple</name>
    <name type="synonym">Ananas ananas</name>
    <dbReference type="NCBI Taxonomy" id="4615"/>
    <lineage>
        <taxon>Eukaryota</taxon>
        <taxon>Viridiplantae</taxon>
        <taxon>Streptophyta</taxon>
        <taxon>Embryophyta</taxon>
        <taxon>Tracheophyta</taxon>
        <taxon>Spermatophyta</taxon>
        <taxon>Magnoliopsida</taxon>
        <taxon>Liliopsida</taxon>
        <taxon>Poales</taxon>
        <taxon>Bromeliaceae</taxon>
        <taxon>Bromelioideae</taxon>
        <taxon>Ananas</taxon>
    </lineage>
</organism>
<keyword evidence="9" id="KW-0472">Membrane</keyword>
<name>A0A6P5G973_ANACO</name>
<sequence>MQRRRLRARGVSLLRWMLTCATGAIALGALLAVHVFPSSGVPSISGALKLREQQNGIGRRGRWRWSGELRWTQEFAPPQLSKLSSSAKKLNSEATVLELSKLWKSPSNRDFAPCVAPTSNYLPPSESRGYLVVYTNGGLNQMRAGISDMVAVARLINATLVIPKLDKRSFWQDSSNFSDVFDEDHFIQSLSNDAKIVKKVPKELAPTTKVRIHFRSWSGVAYYQDEIYRLWDEYKVIRAAKADSRLANNNLPPDIQKLRCRAFYGALHFAPKIEALGKLLVERMRSYGPYIALHLRYEKDMLAFSGCTYGLSPAEVDELTRIREDTTYWKVKDIDSLDQRAKGHCPLTPKEVGIFLSSLGYPSSTPIYIAAGEIYGGDSHMAELASRFPTLMSKEKLASAEELEPFTHHASQMAALDYIVSVESDVFIPSYSGNMARAVEGHRRYLGHRKTITPDRKALVRLFDKVARGSLKEGKKLSNMIQEIHRRRQGSPRKRKGPLSGTKGMERFRSEEAFYENPLPDCLCQQRSQGNGVAL</sequence>
<proteinExistence type="inferred from homology"/>
<evidence type="ECO:0000256" key="9">
    <source>
        <dbReference type="ARBA" id="ARBA00023136"/>
    </source>
</evidence>
<feature type="compositionally biased region" description="Basic residues" evidence="14">
    <location>
        <begin position="486"/>
        <end position="497"/>
    </location>
</feature>
<dbReference type="RefSeq" id="XP_020104352.1">
    <property type="nucleotide sequence ID" value="XM_020248763.1"/>
</dbReference>
<evidence type="ECO:0000256" key="4">
    <source>
        <dbReference type="ARBA" id="ARBA00022676"/>
    </source>
</evidence>
<keyword evidence="7" id="KW-0735">Signal-anchor</keyword>
<dbReference type="PANTHER" id="PTHR31741:SF1">
    <property type="entry name" value="O-FUCOSYLTRANSFERASE 7"/>
    <property type="match status" value="1"/>
</dbReference>
<keyword evidence="5" id="KW-0808">Transferase</keyword>
<accession>A0A6P5G973</accession>
<dbReference type="GO" id="GO:0005737">
    <property type="term" value="C:cytoplasm"/>
    <property type="evidence" value="ECO:0007669"/>
    <property type="project" value="TreeGrafter"/>
</dbReference>
<dbReference type="PIRSF" id="PIRSF009360">
    <property type="entry name" value="UCP009360"/>
    <property type="match status" value="1"/>
</dbReference>
<evidence type="ECO:0000256" key="8">
    <source>
        <dbReference type="ARBA" id="ARBA00022989"/>
    </source>
</evidence>
<reference evidence="15" key="1">
    <citation type="journal article" date="2015" name="Nat. Genet.">
        <title>The pineapple genome and the evolution of CAM photosynthesis.</title>
        <authorList>
            <person name="Ming R."/>
            <person name="VanBuren R."/>
            <person name="Wai C.M."/>
            <person name="Tang H."/>
            <person name="Schatz M.C."/>
            <person name="Bowers J.E."/>
            <person name="Lyons E."/>
            <person name="Wang M.L."/>
            <person name="Chen J."/>
            <person name="Biggers E."/>
            <person name="Zhang J."/>
            <person name="Huang L."/>
            <person name="Zhang L."/>
            <person name="Miao W."/>
            <person name="Zhang J."/>
            <person name="Ye Z."/>
            <person name="Miao C."/>
            <person name="Lin Z."/>
            <person name="Wang H."/>
            <person name="Zhou H."/>
            <person name="Yim W.C."/>
            <person name="Priest H.D."/>
            <person name="Zheng C."/>
            <person name="Woodhouse M."/>
            <person name="Edger P.P."/>
            <person name="Guyot R."/>
            <person name="Guo H.B."/>
            <person name="Guo H."/>
            <person name="Zheng G."/>
            <person name="Singh R."/>
            <person name="Sharma A."/>
            <person name="Min X."/>
            <person name="Zheng Y."/>
            <person name="Lee H."/>
            <person name="Gurtowski J."/>
            <person name="Sedlazeck F.J."/>
            <person name="Harkess A."/>
            <person name="McKain M.R."/>
            <person name="Liao Z."/>
            <person name="Fang J."/>
            <person name="Liu J."/>
            <person name="Zhang X."/>
            <person name="Zhang Q."/>
            <person name="Hu W."/>
            <person name="Qin Y."/>
            <person name="Wang K."/>
            <person name="Chen L.Y."/>
            <person name="Shirley N."/>
            <person name="Lin Y.R."/>
            <person name="Liu L.Y."/>
            <person name="Hernandez A.G."/>
            <person name="Wright C.L."/>
            <person name="Bulone V."/>
            <person name="Tuskan G.A."/>
            <person name="Heath K."/>
            <person name="Zee F."/>
            <person name="Moore P.H."/>
            <person name="Sunkar R."/>
            <person name="Leebens-Mack J.H."/>
            <person name="Mockler T."/>
            <person name="Bennetzen J.L."/>
            <person name="Freeling M."/>
            <person name="Sankoff D."/>
            <person name="Paterson A.H."/>
            <person name="Zhu X."/>
            <person name="Yang X."/>
            <person name="Smith J.A."/>
            <person name="Cushman J.C."/>
            <person name="Paull R.E."/>
            <person name="Yu Q."/>
        </authorList>
    </citation>
    <scope>NUCLEOTIDE SEQUENCE [LARGE SCALE GENOMIC DNA]</scope>
    <source>
        <strain evidence="15">cv. F153</strain>
    </source>
</reference>
<evidence type="ECO:0000256" key="6">
    <source>
        <dbReference type="ARBA" id="ARBA00022692"/>
    </source>
</evidence>
<evidence type="ECO:0000256" key="7">
    <source>
        <dbReference type="ARBA" id="ARBA00022968"/>
    </source>
</evidence>
<dbReference type="GO" id="GO:0006004">
    <property type="term" value="P:fucose metabolic process"/>
    <property type="evidence" value="ECO:0007669"/>
    <property type="project" value="UniProtKB-KW"/>
</dbReference>
<gene>
    <name evidence="16 17" type="primary">LOC109721266</name>
</gene>
<evidence type="ECO:0000256" key="14">
    <source>
        <dbReference type="SAM" id="MobiDB-lite"/>
    </source>
</evidence>
<evidence type="ECO:0000256" key="13">
    <source>
        <dbReference type="ARBA" id="ARBA00030350"/>
    </source>
</evidence>
<dbReference type="Gramene" id="Aco004062.1.mrna1">
    <property type="protein sequence ID" value="Aco004062.1.mrna1"/>
    <property type="gene ID" value="Aco004062.1.path1"/>
</dbReference>
<evidence type="ECO:0000256" key="5">
    <source>
        <dbReference type="ARBA" id="ARBA00022679"/>
    </source>
</evidence>
<evidence type="ECO:0000256" key="10">
    <source>
        <dbReference type="ARBA" id="ARBA00023180"/>
    </source>
</evidence>
<evidence type="ECO:0000256" key="12">
    <source>
        <dbReference type="ARBA" id="ARBA00023277"/>
    </source>
</evidence>
<evidence type="ECO:0000256" key="11">
    <source>
        <dbReference type="ARBA" id="ARBA00023253"/>
    </source>
</evidence>
<dbReference type="GeneID" id="109721266"/>
<dbReference type="GO" id="GO:0016020">
    <property type="term" value="C:membrane"/>
    <property type="evidence" value="ECO:0007669"/>
    <property type="project" value="UniProtKB-SubCell"/>
</dbReference>
<dbReference type="InterPro" id="IPR019378">
    <property type="entry name" value="GDP-Fuc_O-FucTrfase"/>
</dbReference>
<dbReference type="PANTHER" id="PTHR31741">
    <property type="entry name" value="OS02G0726500 PROTEIN-RELATED"/>
    <property type="match status" value="1"/>
</dbReference>
<dbReference type="OrthoDB" id="2012966at2759"/>
<dbReference type="Pfam" id="PF10250">
    <property type="entry name" value="O-FucT"/>
    <property type="match status" value="1"/>
</dbReference>
<evidence type="ECO:0000256" key="1">
    <source>
        <dbReference type="ARBA" id="ARBA00004606"/>
    </source>
</evidence>
<comment type="similarity">
    <text evidence="3">Belongs to the glycosyltransferase GT106 family.</text>
</comment>
<dbReference type="CDD" id="cd11299">
    <property type="entry name" value="O-FucT_plant"/>
    <property type="match status" value="1"/>
</dbReference>
<keyword evidence="10" id="KW-0325">Glycoprotein</keyword>
<comment type="pathway">
    <text evidence="2">Glycan metabolism.</text>
</comment>
<keyword evidence="12" id="KW-0119">Carbohydrate metabolism</keyword>
<dbReference type="Proteomes" id="UP000515123">
    <property type="component" value="Linkage group 15"/>
</dbReference>
<keyword evidence="8" id="KW-1133">Transmembrane helix</keyword>
<protein>
    <recommendedName>
        <fullName evidence="13">O-fucosyltransferase family protein</fullName>
    </recommendedName>
</protein>
<keyword evidence="11" id="KW-0294">Fucose metabolism</keyword>
<evidence type="ECO:0000256" key="3">
    <source>
        <dbReference type="ARBA" id="ARBA00007737"/>
    </source>
</evidence>
<feature type="region of interest" description="Disordered" evidence="14">
    <location>
        <begin position="486"/>
        <end position="507"/>
    </location>
</feature>